<dbReference type="NCBIfam" id="TIGR02091">
    <property type="entry name" value="glgC"/>
    <property type="match status" value="1"/>
</dbReference>
<evidence type="ECO:0000313" key="13">
    <source>
        <dbReference type="Proteomes" id="UP000425178"/>
    </source>
</evidence>
<keyword evidence="4 9" id="KW-0548">Nucleotidyltransferase</keyword>
<evidence type="ECO:0000256" key="2">
    <source>
        <dbReference type="ARBA" id="ARBA00022600"/>
    </source>
</evidence>
<keyword evidence="2 9" id="KW-0321">Glycogen metabolism</keyword>
<dbReference type="PANTHER" id="PTHR43523">
    <property type="entry name" value="GLUCOSE-1-PHOSPHATE ADENYLYLTRANSFERASE-RELATED"/>
    <property type="match status" value="1"/>
</dbReference>
<gene>
    <name evidence="12" type="primary">glgC1</name>
    <name evidence="9" type="synonym">glgC</name>
    <name evidence="12" type="ORF">CETAM_05035</name>
</gene>
<dbReference type="InterPro" id="IPR056818">
    <property type="entry name" value="GlmU/GlgC-like_hexapep"/>
</dbReference>
<dbReference type="PROSITE" id="PS00809">
    <property type="entry name" value="ADP_GLC_PYROPHOSPH_2"/>
    <property type="match status" value="1"/>
</dbReference>
<dbReference type="UniPathway" id="UPA00164"/>
<dbReference type="NCBIfam" id="NF001947">
    <property type="entry name" value="PRK00725.1"/>
    <property type="match status" value="1"/>
</dbReference>
<protein>
    <recommendedName>
        <fullName evidence="9">Glucose-1-phosphate adenylyltransferase</fullName>
        <ecNumber evidence="9">2.7.7.27</ecNumber>
    </recommendedName>
    <alternativeName>
        <fullName evidence="9">ADP-glucose pyrophosphorylase</fullName>
        <shortName evidence="9">ADPGlc PPase</shortName>
    </alternativeName>
    <alternativeName>
        <fullName evidence="9">ADP-glucose synthase</fullName>
    </alternativeName>
</protein>
<dbReference type="GO" id="GO:0005978">
    <property type="term" value="P:glycogen biosynthetic process"/>
    <property type="evidence" value="ECO:0007669"/>
    <property type="project" value="UniProtKB-UniRule"/>
</dbReference>
<dbReference type="CDD" id="cd02508">
    <property type="entry name" value="ADP_Glucose_PP"/>
    <property type="match status" value="1"/>
</dbReference>
<dbReference type="InterPro" id="IPR011004">
    <property type="entry name" value="Trimer_LpxA-like_sf"/>
</dbReference>
<keyword evidence="7 9" id="KW-0320">Glycogen biosynthesis</keyword>
<dbReference type="InterPro" id="IPR011831">
    <property type="entry name" value="ADP-Glc_PPase"/>
</dbReference>
<feature type="site" description="Could play a key role in the communication between the regulatory and the substrate sites" evidence="9">
    <location>
        <position position="101"/>
    </location>
</feature>
<comment type="similarity">
    <text evidence="1 9">Belongs to the bacterial/plant glucose-1-phosphate adenylyltransferase family.</text>
</comment>
<accession>A0A6B8WBS3</accession>
<feature type="domain" description="Glucose-1-phosphate adenylyltransferase/Bifunctional protein GlmU-like C-terminal hexapeptide" evidence="11">
    <location>
        <begin position="304"/>
        <end position="402"/>
    </location>
</feature>
<evidence type="ECO:0000256" key="9">
    <source>
        <dbReference type="HAMAP-Rule" id="MF_00624"/>
    </source>
</evidence>
<reference evidence="12 13" key="1">
    <citation type="journal article" date="2021" name="Int. J. Syst. Evol. Microbiol.">
        <title>Classification of three corynebacterial strains isolated from a small paddock in North Rhine-Westphalia: proposal of &lt;i&gt;Corynebacterium kalinowskii&lt;/i&gt; sp. nov., &lt;i&gt;Corynebacterium comes&lt;/i&gt; sp. nov. and &lt;i&gt;Corynebacterium occultum&lt;/i&gt; sp. nov.</title>
        <authorList>
            <person name="Schaffert L."/>
            <person name="Ruwe M."/>
            <person name="Milse J."/>
            <person name="Hanuschka K."/>
            <person name="Ortseifen V."/>
            <person name="Droste J."/>
            <person name="Brandt D."/>
            <person name="Schl L."/>
            <person name="Kutter Y."/>
            <person name="Vinke S."/>
            <person name="Vieh P."/>
            <person name="Jacob L."/>
            <person name="L N.C."/>
            <person name="Schulte-Berndt E."/>
            <person name="Hain C."/>
            <person name="Linder M."/>
            <person name="Schmidt P."/>
            <person name="Wollenschl L."/>
            <person name="Luttermann T."/>
            <person name="Thieme E."/>
            <person name="Hassa J."/>
            <person name="Haak M."/>
            <person name="Wittchen M."/>
            <person name="Mentz A."/>
            <person name="Persicke M."/>
            <person name="Busche T."/>
            <person name="R C."/>
        </authorList>
    </citation>
    <scope>NUCLEOTIDE SEQUENCE [LARGE SCALE GENOMIC DNA]</scope>
    <source>
        <strain evidence="12 13">2019</strain>
    </source>
</reference>
<dbReference type="InterPro" id="IPR023049">
    <property type="entry name" value="GlgC_bac"/>
</dbReference>
<evidence type="ECO:0000313" key="12">
    <source>
        <dbReference type="EMBL" id="QGU04278.1"/>
    </source>
</evidence>
<dbReference type="Gene3D" id="3.90.550.10">
    <property type="entry name" value="Spore Coat Polysaccharide Biosynthesis Protein SpsA, Chain A"/>
    <property type="match status" value="1"/>
</dbReference>
<evidence type="ECO:0000256" key="5">
    <source>
        <dbReference type="ARBA" id="ARBA00022741"/>
    </source>
</evidence>
<dbReference type="PROSITE" id="PS00810">
    <property type="entry name" value="ADP_GLC_PYROPHOSPH_3"/>
    <property type="match status" value="1"/>
</dbReference>
<feature type="site" description="Could play a key role in the communication between the regulatory and the substrate sites" evidence="9">
    <location>
        <position position="64"/>
    </location>
</feature>
<keyword evidence="5 9" id="KW-0547">Nucleotide-binding</keyword>
<dbReference type="EMBL" id="CP046453">
    <property type="protein sequence ID" value="QGU04278.1"/>
    <property type="molecule type" value="Genomic_DNA"/>
</dbReference>
<evidence type="ECO:0000256" key="8">
    <source>
        <dbReference type="ARBA" id="ARBA00023277"/>
    </source>
</evidence>
<comment type="catalytic activity">
    <reaction evidence="9">
        <text>alpha-D-glucose 1-phosphate + ATP + H(+) = ADP-alpha-D-glucose + diphosphate</text>
        <dbReference type="Rhea" id="RHEA:12120"/>
        <dbReference type="ChEBI" id="CHEBI:15378"/>
        <dbReference type="ChEBI" id="CHEBI:30616"/>
        <dbReference type="ChEBI" id="CHEBI:33019"/>
        <dbReference type="ChEBI" id="CHEBI:57498"/>
        <dbReference type="ChEBI" id="CHEBI:58601"/>
        <dbReference type="EC" id="2.7.7.27"/>
    </reaction>
</comment>
<dbReference type="PROSITE" id="PS00808">
    <property type="entry name" value="ADP_GLC_PYROPHOSPH_1"/>
    <property type="match status" value="1"/>
</dbReference>
<dbReference type="NCBIfam" id="NF002023">
    <property type="entry name" value="PRK00844.1"/>
    <property type="match status" value="1"/>
</dbReference>
<comment type="subunit">
    <text evidence="9">Homotetramer.</text>
</comment>
<dbReference type="GO" id="GO:0008878">
    <property type="term" value="F:glucose-1-phosphate adenylyltransferase activity"/>
    <property type="evidence" value="ECO:0007669"/>
    <property type="project" value="UniProtKB-UniRule"/>
</dbReference>
<dbReference type="GO" id="GO:0005524">
    <property type="term" value="F:ATP binding"/>
    <property type="evidence" value="ECO:0007669"/>
    <property type="project" value="UniProtKB-KW"/>
</dbReference>
<evidence type="ECO:0000256" key="7">
    <source>
        <dbReference type="ARBA" id="ARBA00023056"/>
    </source>
</evidence>
<dbReference type="InterPro" id="IPR029044">
    <property type="entry name" value="Nucleotide-diphossugar_trans"/>
</dbReference>
<dbReference type="Gene3D" id="2.160.10.10">
    <property type="entry name" value="Hexapeptide repeat proteins"/>
    <property type="match status" value="1"/>
</dbReference>
<feature type="binding site" evidence="9">
    <location>
        <begin position="182"/>
        <end position="183"/>
    </location>
    <ligand>
        <name>alpha-D-glucose 1-phosphate</name>
        <dbReference type="ChEBI" id="CHEBI:58601"/>
    </ligand>
</feature>
<evidence type="ECO:0000259" key="11">
    <source>
        <dbReference type="Pfam" id="PF24894"/>
    </source>
</evidence>
<dbReference type="PANTHER" id="PTHR43523:SF2">
    <property type="entry name" value="GLUCOSE-1-PHOSPHATE ADENYLYLTRANSFERASE"/>
    <property type="match status" value="1"/>
</dbReference>
<keyword evidence="8 9" id="KW-0119">Carbohydrate metabolism</keyword>
<dbReference type="InterPro" id="IPR005836">
    <property type="entry name" value="ADP_Glu_pyroP_CS"/>
</dbReference>
<dbReference type="EC" id="2.7.7.27" evidence="9"/>
<organism evidence="12 13">
    <name type="scientific">Corynebacterium comes</name>
    <dbReference type="NCBI Taxonomy" id="2675218"/>
    <lineage>
        <taxon>Bacteria</taxon>
        <taxon>Bacillati</taxon>
        <taxon>Actinomycetota</taxon>
        <taxon>Actinomycetes</taxon>
        <taxon>Mycobacteriales</taxon>
        <taxon>Corynebacteriaceae</taxon>
        <taxon>Corynebacterium</taxon>
    </lineage>
</organism>
<dbReference type="InterPro" id="IPR005835">
    <property type="entry name" value="NTP_transferase_dom"/>
</dbReference>
<dbReference type="Pfam" id="PF00483">
    <property type="entry name" value="NTP_transferase"/>
    <property type="match status" value="1"/>
</dbReference>
<sequence length="408" mass="44322">MGHVKTQPNVLAIVLAGGEGKRLFPLTEDRAKPAVPFGGSYRLIDFVLSNLVNAGYLKIAVLTQYKSHSLDRHISQAWSLHGPVSQYIASVPAQQRRGKRWFTGSADAIVQSLNLIYDEEPDYVIVFGADHVYRMDPSQMVEEHIASGKACSVAGIRVPRSEASAFGVIEADDEGNITEFLEKPADPPGTPDDPNVTFASMGNYVFTTSALIQALLDDEKNEDSDHDMGGDIIPYFVDRGEAHVYDFSTNEVPGATERDKGYWRDVGTIDAFYEAHMDLISVHPVFNLYNHMWPIHSTEDQNFPPAKFTQGGIAQSSMVAPGSIVSGGTVRNSVLAGDVHIAEGATVEGSVLMPGVRVGRGAVVRHAILDKNVYVREGEIVGVDRTRDEARFKISPGGVVAVGKNEVV</sequence>
<comment type="pathway">
    <text evidence="9">Glycan biosynthesis; glycogen biosynthesis.</text>
</comment>
<dbReference type="AlphaFoldDB" id="A0A6B8WBS3"/>
<dbReference type="SUPFAM" id="SSF51161">
    <property type="entry name" value="Trimeric LpxA-like enzymes"/>
    <property type="match status" value="1"/>
</dbReference>
<feature type="binding site" evidence="9">
    <location>
        <position position="167"/>
    </location>
    <ligand>
        <name>alpha-D-glucose 1-phosphate</name>
        <dbReference type="ChEBI" id="CHEBI:58601"/>
    </ligand>
</feature>
<keyword evidence="6 9" id="KW-0067">ATP-binding</keyword>
<dbReference type="CDD" id="cd04651">
    <property type="entry name" value="LbH_G1P_AT_C"/>
    <property type="match status" value="1"/>
</dbReference>
<comment type="function">
    <text evidence="9">Involved in the biosynthesis of ADP-glucose, a building block required for the elongation reactions to produce glycogen. Catalyzes the reaction between ATP and alpha-D-glucose 1-phosphate (G1P) to produce pyrophosphate and ADP-Glc.</text>
</comment>
<dbReference type="Proteomes" id="UP000425178">
    <property type="component" value="Chromosome"/>
</dbReference>
<comment type="caution">
    <text evidence="9">Lacks conserved residue(s) required for the propagation of feature annotation.</text>
</comment>
<evidence type="ECO:0000256" key="1">
    <source>
        <dbReference type="ARBA" id="ARBA00010443"/>
    </source>
</evidence>
<dbReference type="Pfam" id="PF24894">
    <property type="entry name" value="Hexapep_GlmU"/>
    <property type="match status" value="1"/>
</dbReference>
<proteinExistence type="inferred from homology"/>
<name>A0A6B8WBS3_9CORY</name>
<evidence type="ECO:0000256" key="4">
    <source>
        <dbReference type="ARBA" id="ARBA00022695"/>
    </source>
</evidence>
<keyword evidence="13" id="KW-1185">Reference proteome</keyword>
<dbReference type="HAMAP" id="MF_00624">
    <property type="entry name" value="GlgC"/>
    <property type="match status" value="1"/>
</dbReference>
<evidence type="ECO:0000256" key="3">
    <source>
        <dbReference type="ARBA" id="ARBA00022679"/>
    </source>
</evidence>
<feature type="binding site" evidence="9">
    <location>
        <position position="200"/>
    </location>
    <ligand>
        <name>alpha-D-glucose 1-phosphate</name>
        <dbReference type="ChEBI" id="CHEBI:58601"/>
    </ligand>
</feature>
<keyword evidence="3 9" id="KW-0808">Transferase</keyword>
<feature type="domain" description="Nucleotidyl transferase" evidence="10">
    <location>
        <begin position="12"/>
        <end position="279"/>
    </location>
</feature>
<dbReference type="KEGG" id="ccoe:CETAM_05035"/>
<evidence type="ECO:0000259" key="10">
    <source>
        <dbReference type="Pfam" id="PF00483"/>
    </source>
</evidence>
<dbReference type="SUPFAM" id="SSF53448">
    <property type="entry name" value="Nucleotide-diphospho-sugar transferases"/>
    <property type="match status" value="1"/>
</dbReference>
<evidence type="ECO:0000256" key="6">
    <source>
        <dbReference type="ARBA" id="ARBA00022840"/>
    </source>
</evidence>